<dbReference type="Proteomes" id="UP000828390">
    <property type="component" value="Unassembled WGS sequence"/>
</dbReference>
<organism evidence="1 2">
    <name type="scientific">Dreissena polymorpha</name>
    <name type="common">Zebra mussel</name>
    <name type="synonym">Mytilus polymorpha</name>
    <dbReference type="NCBI Taxonomy" id="45954"/>
    <lineage>
        <taxon>Eukaryota</taxon>
        <taxon>Metazoa</taxon>
        <taxon>Spiralia</taxon>
        <taxon>Lophotrochozoa</taxon>
        <taxon>Mollusca</taxon>
        <taxon>Bivalvia</taxon>
        <taxon>Autobranchia</taxon>
        <taxon>Heteroconchia</taxon>
        <taxon>Euheterodonta</taxon>
        <taxon>Imparidentia</taxon>
        <taxon>Neoheterodontei</taxon>
        <taxon>Myida</taxon>
        <taxon>Dreissenoidea</taxon>
        <taxon>Dreissenidae</taxon>
        <taxon>Dreissena</taxon>
    </lineage>
</organism>
<protein>
    <submittedName>
        <fullName evidence="1">Uncharacterized protein</fullName>
    </submittedName>
</protein>
<name>A0A9D4HY09_DREPO</name>
<dbReference type="EMBL" id="JAIWYP010000011">
    <property type="protein sequence ID" value="KAH3735116.1"/>
    <property type="molecule type" value="Genomic_DNA"/>
</dbReference>
<feature type="non-terminal residue" evidence="1">
    <location>
        <position position="1"/>
    </location>
</feature>
<accession>A0A9D4HY09</accession>
<proteinExistence type="predicted"/>
<sequence>TDVVTLSFTLEVKSVVVELVKVVVELVIEEVEKVDVVMSSELVACARATFVKLSKAIPVNRRFIFISVPGLSH</sequence>
<comment type="caution">
    <text evidence="1">The sequence shown here is derived from an EMBL/GenBank/DDBJ whole genome shotgun (WGS) entry which is preliminary data.</text>
</comment>
<keyword evidence="2" id="KW-1185">Reference proteome</keyword>
<dbReference type="AlphaFoldDB" id="A0A9D4HY09"/>
<reference evidence="1" key="1">
    <citation type="journal article" date="2019" name="bioRxiv">
        <title>The Genome of the Zebra Mussel, Dreissena polymorpha: A Resource for Invasive Species Research.</title>
        <authorList>
            <person name="McCartney M.A."/>
            <person name="Auch B."/>
            <person name="Kono T."/>
            <person name="Mallez S."/>
            <person name="Zhang Y."/>
            <person name="Obille A."/>
            <person name="Becker A."/>
            <person name="Abrahante J.E."/>
            <person name="Garbe J."/>
            <person name="Badalamenti J.P."/>
            <person name="Herman A."/>
            <person name="Mangelson H."/>
            <person name="Liachko I."/>
            <person name="Sullivan S."/>
            <person name="Sone E.D."/>
            <person name="Koren S."/>
            <person name="Silverstein K.A.T."/>
            <person name="Beckman K.B."/>
            <person name="Gohl D.M."/>
        </authorList>
    </citation>
    <scope>NUCLEOTIDE SEQUENCE</scope>
    <source>
        <strain evidence="1">Duluth1</strain>
        <tissue evidence="1">Whole animal</tissue>
    </source>
</reference>
<reference evidence="1" key="2">
    <citation type="submission" date="2020-11" db="EMBL/GenBank/DDBJ databases">
        <authorList>
            <person name="McCartney M.A."/>
            <person name="Auch B."/>
            <person name="Kono T."/>
            <person name="Mallez S."/>
            <person name="Becker A."/>
            <person name="Gohl D.M."/>
            <person name="Silverstein K.A.T."/>
            <person name="Koren S."/>
            <person name="Bechman K.B."/>
            <person name="Herman A."/>
            <person name="Abrahante J.E."/>
            <person name="Garbe J."/>
        </authorList>
    </citation>
    <scope>NUCLEOTIDE SEQUENCE</scope>
    <source>
        <strain evidence="1">Duluth1</strain>
        <tissue evidence="1">Whole animal</tissue>
    </source>
</reference>
<evidence type="ECO:0000313" key="2">
    <source>
        <dbReference type="Proteomes" id="UP000828390"/>
    </source>
</evidence>
<evidence type="ECO:0000313" key="1">
    <source>
        <dbReference type="EMBL" id="KAH3735116.1"/>
    </source>
</evidence>
<gene>
    <name evidence="1" type="ORF">DPMN_041578</name>
</gene>